<name>A0A183DC76_9BILA</name>
<dbReference type="AlphaFoldDB" id="A0A183DC76"/>
<sequence>MMLWWSESLNDLYEAWEYTVYKFYQYVVMLTVLIAYMSILILRYYQEIPVYRKLPESRRQRSGSVELITSPFSNGRGFRKANCPFGRNAAMNYVDRRRQVCQIQKSA</sequence>
<proteinExistence type="predicted"/>
<dbReference type="WBParaSite" id="GPUH_0000632601-mRNA-1">
    <property type="protein sequence ID" value="GPUH_0000632601-mRNA-1"/>
    <property type="gene ID" value="GPUH_0000632601"/>
</dbReference>
<evidence type="ECO:0000313" key="4">
    <source>
        <dbReference type="WBParaSite" id="GPUH_0000632601-mRNA-1"/>
    </source>
</evidence>
<accession>A0A183DC76</accession>
<gene>
    <name evidence="2" type="ORF">GPUH_LOCUS6321</name>
</gene>
<reference evidence="2 3" key="2">
    <citation type="submission" date="2018-11" db="EMBL/GenBank/DDBJ databases">
        <authorList>
            <consortium name="Pathogen Informatics"/>
        </authorList>
    </citation>
    <scope>NUCLEOTIDE SEQUENCE [LARGE SCALE GENOMIC DNA]</scope>
</reference>
<keyword evidence="1" id="KW-0812">Transmembrane</keyword>
<reference evidence="4" key="1">
    <citation type="submission" date="2016-06" db="UniProtKB">
        <authorList>
            <consortium name="WormBaseParasite"/>
        </authorList>
    </citation>
    <scope>IDENTIFICATION</scope>
</reference>
<organism evidence="4">
    <name type="scientific">Gongylonema pulchrum</name>
    <dbReference type="NCBI Taxonomy" id="637853"/>
    <lineage>
        <taxon>Eukaryota</taxon>
        <taxon>Metazoa</taxon>
        <taxon>Ecdysozoa</taxon>
        <taxon>Nematoda</taxon>
        <taxon>Chromadorea</taxon>
        <taxon>Rhabditida</taxon>
        <taxon>Spirurina</taxon>
        <taxon>Spiruromorpha</taxon>
        <taxon>Spiruroidea</taxon>
        <taxon>Gongylonematidae</taxon>
        <taxon>Gongylonema</taxon>
    </lineage>
</organism>
<feature type="transmembrane region" description="Helical" evidence="1">
    <location>
        <begin position="23"/>
        <end position="45"/>
    </location>
</feature>
<keyword evidence="3" id="KW-1185">Reference proteome</keyword>
<protein>
    <submittedName>
        <fullName evidence="4">Copper transporter</fullName>
    </submittedName>
</protein>
<dbReference type="EMBL" id="UYRT01014671">
    <property type="protein sequence ID" value="VDK54252.1"/>
    <property type="molecule type" value="Genomic_DNA"/>
</dbReference>
<evidence type="ECO:0000313" key="2">
    <source>
        <dbReference type="EMBL" id="VDK54252.1"/>
    </source>
</evidence>
<dbReference type="Proteomes" id="UP000271098">
    <property type="component" value="Unassembled WGS sequence"/>
</dbReference>
<dbReference type="OrthoDB" id="10577866at2759"/>
<evidence type="ECO:0000256" key="1">
    <source>
        <dbReference type="SAM" id="Phobius"/>
    </source>
</evidence>
<keyword evidence="1" id="KW-0472">Membrane</keyword>
<evidence type="ECO:0000313" key="3">
    <source>
        <dbReference type="Proteomes" id="UP000271098"/>
    </source>
</evidence>
<keyword evidence="1" id="KW-1133">Transmembrane helix</keyword>